<evidence type="ECO:0000313" key="6">
    <source>
        <dbReference type="Proteomes" id="UP000016930"/>
    </source>
</evidence>
<comment type="subcellular location">
    <subcellularLocation>
        <location evidence="1">Membrane</location>
        <topology evidence="1">Multi-pass membrane protein</topology>
    </subcellularLocation>
</comment>
<feature type="transmembrane region" description="Helical" evidence="3">
    <location>
        <begin position="350"/>
        <end position="373"/>
    </location>
</feature>
<dbReference type="PANTHER" id="PTHR11360">
    <property type="entry name" value="MONOCARBOXYLATE TRANSPORTER"/>
    <property type="match status" value="1"/>
</dbReference>
<feature type="transmembrane region" description="Helical" evidence="3">
    <location>
        <begin position="260"/>
        <end position="282"/>
    </location>
</feature>
<dbReference type="PROSITE" id="PS50850">
    <property type="entry name" value="MFS"/>
    <property type="match status" value="1"/>
</dbReference>
<feature type="transmembrane region" description="Helical" evidence="3">
    <location>
        <begin position="182"/>
        <end position="202"/>
    </location>
</feature>
<keyword evidence="3" id="KW-0472">Membrane</keyword>
<evidence type="ECO:0000313" key="5">
    <source>
        <dbReference type="EMBL" id="EMD35187.1"/>
    </source>
</evidence>
<keyword evidence="6" id="KW-1185">Reference proteome</keyword>
<dbReference type="OrthoDB" id="6509908at2759"/>
<dbReference type="EMBL" id="KB445801">
    <property type="protein sequence ID" value="EMD35187.1"/>
    <property type="molecule type" value="Genomic_DNA"/>
</dbReference>
<reference evidence="5 6" key="1">
    <citation type="journal article" date="2012" name="Proc. Natl. Acad. Sci. U.S.A.">
        <title>Comparative genomics of Ceriporiopsis subvermispora and Phanerochaete chrysosporium provide insight into selective ligninolysis.</title>
        <authorList>
            <person name="Fernandez-Fueyo E."/>
            <person name="Ruiz-Duenas F.J."/>
            <person name="Ferreira P."/>
            <person name="Floudas D."/>
            <person name="Hibbett D.S."/>
            <person name="Canessa P."/>
            <person name="Larrondo L.F."/>
            <person name="James T.Y."/>
            <person name="Seelenfreund D."/>
            <person name="Lobos S."/>
            <person name="Polanco R."/>
            <person name="Tello M."/>
            <person name="Honda Y."/>
            <person name="Watanabe T."/>
            <person name="Watanabe T."/>
            <person name="Ryu J.S."/>
            <person name="Kubicek C.P."/>
            <person name="Schmoll M."/>
            <person name="Gaskell J."/>
            <person name="Hammel K.E."/>
            <person name="St John F.J."/>
            <person name="Vanden Wymelenberg A."/>
            <person name="Sabat G."/>
            <person name="Splinter BonDurant S."/>
            <person name="Syed K."/>
            <person name="Yadav J.S."/>
            <person name="Doddapaneni H."/>
            <person name="Subramanian V."/>
            <person name="Lavin J.L."/>
            <person name="Oguiza J.A."/>
            <person name="Perez G."/>
            <person name="Pisabarro A.G."/>
            <person name="Ramirez L."/>
            <person name="Santoyo F."/>
            <person name="Master E."/>
            <person name="Coutinho P.M."/>
            <person name="Henrissat B."/>
            <person name="Lombard V."/>
            <person name="Magnuson J.K."/>
            <person name="Kuees U."/>
            <person name="Hori C."/>
            <person name="Igarashi K."/>
            <person name="Samejima M."/>
            <person name="Held B.W."/>
            <person name="Barry K.W."/>
            <person name="LaButti K.M."/>
            <person name="Lapidus A."/>
            <person name="Lindquist E.A."/>
            <person name="Lucas S.M."/>
            <person name="Riley R."/>
            <person name="Salamov A.A."/>
            <person name="Hoffmeister D."/>
            <person name="Schwenk D."/>
            <person name="Hadar Y."/>
            <person name="Yarden O."/>
            <person name="de Vries R.P."/>
            <person name="Wiebenga A."/>
            <person name="Stenlid J."/>
            <person name="Eastwood D."/>
            <person name="Grigoriev I.V."/>
            <person name="Berka R.M."/>
            <person name="Blanchette R.A."/>
            <person name="Kersten P."/>
            <person name="Martinez A.T."/>
            <person name="Vicuna R."/>
            <person name="Cullen D."/>
        </authorList>
    </citation>
    <scope>NUCLEOTIDE SEQUENCE [LARGE SCALE GENOMIC DNA]</scope>
    <source>
        <strain evidence="5 6">B</strain>
    </source>
</reference>
<dbReference type="Pfam" id="PF07690">
    <property type="entry name" value="MFS_1"/>
    <property type="match status" value="1"/>
</dbReference>
<feature type="transmembrane region" description="Helical" evidence="3">
    <location>
        <begin position="96"/>
        <end position="114"/>
    </location>
</feature>
<keyword evidence="3" id="KW-1133">Transmembrane helix</keyword>
<dbReference type="Gene3D" id="1.20.1250.20">
    <property type="entry name" value="MFS general substrate transporter like domains"/>
    <property type="match status" value="1"/>
</dbReference>
<feature type="transmembrane region" description="Helical" evidence="3">
    <location>
        <begin position="214"/>
        <end position="234"/>
    </location>
</feature>
<dbReference type="GO" id="GO:0022857">
    <property type="term" value="F:transmembrane transporter activity"/>
    <property type="evidence" value="ECO:0007669"/>
    <property type="project" value="InterPro"/>
</dbReference>
<feature type="transmembrane region" description="Helical" evidence="3">
    <location>
        <begin position="385"/>
        <end position="402"/>
    </location>
</feature>
<comment type="similarity">
    <text evidence="2">Belongs to the major facilitator superfamily. Monocarboxylate porter (TC 2.A.1.13) family.</text>
</comment>
<dbReference type="InterPro" id="IPR020846">
    <property type="entry name" value="MFS_dom"/>
</dbReference>
<dbReference type="InterPro" id="IPR036259">
    <property type="entry name" value="MFS_trans_sf"/>
</dbReference>
<feature type="transmembrane region" description="Helical" evidence="3">
    <location>
        <begin position="150"/>
        <end position="170"/>
    </location>
</feature>
<dbReference type="CDD" id="cd17352">
    <property type="entry name" value="MFS_MCT_SLC16"/>
    <property type="match status" value="1"/>
</dbReference>
<dbReference type="InterPro" id="IPR050327">
    <property type="entry name" value="Proton-linked_MCT"/>
</dbReference>
<feature type="transmembrane region" description="Helical" evidence="3">
    <location>
        <begin position="323"/>
        <end position="344"/>
    </location>
</feature>
<dbReference type="SUPFAM" id="SSF103473">
    <property type="entry name" value="MFS general substrate transporter"/>
    <property type="match status" value="1"/>
</dbReference>
<proteinExistence type="inferred from homology"/>
<dbReference type="HOGENOM" id="CLU_001265_1_2_1"/>
<feature type="domain" description="Major facilitator superfamily (MFS) profile" evidence="4">
    <location>
        <begin position="54"/>
        <end position="440"/>
    </location>
</feature>
<accession>M2R9R0</accession>
<sequence>MSFTILNDRMAASPIPTTSISYGTFVNDSSRSLSPSSLSGHEKDVDEFPDGGPTAWMTVFGAFLALFCSFGQLNAFGTFQSWYASHQLRDFDASTISWIGSIQLWIFFFSGGFIGRIFDRCGPRPIMALGTVVYVTSIMLTSVARNYYEYILFQGILFGLGVGMLFHPPLAAISTHFNRRRATAIGIAMSGSGLGGTAYPIALQYLLKRLGFAWAVRVSGLACLVICAVALAMVNSRPVPRGDHRPSPWFYSSMLKDTRFVFMIVGSCFIALGLFIPFFYIVSYGTDNGMSAETGFYMLAMLNAGSVAGRLAPPRLADSIGRFALLIPCAFLAGLSSLVFWAYARSLPSLMMFAALYGFFSGAFNALIVPCIAQISDVREVGSRIGLLYSIISFPSLLSGPIAGCLLKHNNGSYAGLITLNGTTIIIGSLIMLCAKLRIDSRMLARV</sequence>
<dbReference type="InterPro" id="IPR011701">
    <property type="entry name" value="MFS"/>
</dbReference>
<protein>
    <submittedName>
        <fullName evidence="5">Major facilitator superfamily protein</fullName>
    </submittedName>
</protein>
<dbReference type="AlphaFoldDB" id="M2R9R0"/>
<evidence type="ECO:0000256" key="2">
    <source>
        <dbReference type="ARBA" id="ARBA00006727"/>
    </source>
</evidence>
<feature type="transmembrane region" description="Helical" evidence="3">
    <location>
        <begin position="126"/>
        <end position="144"/>
    </location>
</feature>
<feature type="transmembrane region" description="Helical" evidence="3">
    <location>
        <begin position="55"/>
        <end position="76"/>
    </location>
</feature>
<feature type="transmembrane region" description="Helical" evidence="3">
    <location>
        <begin position="414"/>
        <end position="435"/>
    </location>
</feature>
<dbReference type="GO" id="GO:0016020">
    <property type="term" value="C:membrane"/>
    <property type="evidence" value="ECO:0007669"/>
    <property type="project" value="UniProtKB-SubCell"/>
</dbReference>
<organism evidence="5 6">
    <name type="scientific">Ceriporiopsis subvermispora (strain B)</name>
    <name type="common">White-rot fungus</name>
    <name type="synonym">Gelatoporia subvermispora</name>
    <dbReference type="NCBI Taxonomy" id="914234"/>
    <lineage>
        <taxon>Eukaryota</taxon>
        <taxon>Fungi</taxon>
        <taxon>Dikarya</taxon>
        <taxon>Basidiomycota</taxon>
        <taxon>Agaricomycotina</taxon>
        <taxon>Agaricomycetes</taxon>
        <taxon>Polyporales</taxon>
        <taxon>Gelatoporiaceae</taxon>
        <taxon>Gelatoporia</taxon>
    </lineage>
</organism>
<evidence type="ECO:0000259" key="4">
    <source>
        <dbReference type="PROSITE" id="PS50850"/>
    </source>
</evidence>
<dbReference type="PANTHER" id="PTHR11360:SF177">
    <property type="entry name" value="RIBOFLAVIN TRANSPORTER MCH5"/>
    <property type="match status" value="1"/>
</dbReference>
<keyword evidence="3" id="KW-0812">Transmembrane</keyword>
<dbReference type="Proteomes" id="UP000016930">
    <property type="component" value="Unassembled WGS sequence"/>
</dbReference>
<evidence type="ECO:0000256" key="1">
    <source>
        <dbReference type="ARBA" id="ARBA00004141"/>
    </source>
</evidence>
<name>M2R9R0_CERS8</name>
<gene>
    <name evidence="5" type="primary">msf2</name>
    <name evidence="5" type="ORF">CERSUDRAFT_116655</name>
</gene>
<evidence type="ECO:0000256" key="3">
    <source>
        <dbReference type="SAM" id="Phobius"/>
    </source>
</evidence>